<protein>
    <recommendedName>
        <fullName evidence="3">JmjC domain-containing protein</fullName>
    </recommendedName>
</protein>
<dbReference type="Proteomes" id="UP000037460">
    <property type="component" value="Unassembled WGS sequence"/>
</dbReference>
<dbReference type="SUPFAM" id="SSF51197">
    <property type="entry name" value="Clavaminate synthase-like"/>
    <property type="match status" value="1"/>
</dbReference>
<reference evidence="2" key="1">
    <citation type="journal article" date="2015" name="PLoS Genet.">
        <title>Genome Sequence and Transcriptome Analyses of Chrysochromulina tobin: Metabolic Tools for Enhanced Algal Fitness in the Prominent Order Prymnesiales (Haptophyceae).</title>
        <authorList>
            <person name="Hovde B.T."/>
            <person name="Deodato C.R."/>
            <person name="Hunsperger H.M."/>
            <person name="Ryken S.A."/>
            <person name="Yost W."/>
            <person name="Jha R.K."/>
            <person name="Patterson J."/>
            <person name="Monnat R.J. Jr."/>
            <person name="Barlow S.B."/>
            <person name="Starkenburg S.R."/>
            <person name="Cattolico R.A."/>
        </authorList>
    </citation>
    <scope>NUCLEOTIDE SEQUENCE</scope>
    <source>
        <strain evidence="2">CCMP291</strain>
    </source>
</reference>
<dbReference type="OrthoDB" id="436796at2759"/>
<keyword evidence="2" id="KW-1185">Reference proteome</keyword>
<dbReference type="AlphaFoldDB" id="A0A0M0JXN9"/>
<evidence type="ECO:0000313" key="1">
    <source>
        <dbReference type="EMBL" id="KOO30903.1"/>
    </source>
</evidence>
<organism evidence="1 2">
    <name type="scientific">Chrysochromulina tobinii</name>
    <dbReference type="NCBI Taxonomy" id="1460289"/>
    <lineage>
        <taxon>Eukaryota</taxon>
        <taxon>Haptista</taxon>
        <taxon>Haptophyta</taxon>
        <taxon>Prymnesiophyceae</taxon>
        <taxon>Prymnesiales</taxon>
        <taxon>Chrysochromulinaceae</taxon>
        <taxon>Chrysochromulina</taxon>
    </lineage>
</organism>
<proteinExistence type="predicted"/>
<name>A0A0M0JXN9_9EUKA</name>
<comment type="caution">
    <text evidence="1">The sequence shown here is derived from an EMBL/GenBank/DDBJ whole genome shotgun (WGS) entry which is preliminary data.</text>
</comment>
<dbReference type="EMBL" id="JWZX01002132">
    <property type="protein sequence ID" value="KOO30903.1"/>
    <property type="molecule type" value="Genomic_DNA"/>
</dbReference>
<sequence length="402" mass="44443">MPRAPPRYAESAPSVIESEPMKLEEALEIAGWPKSLLAPEKRPDVVTDLRAFEKELLLQSHINRIVVLRDGVRRLGHGNALPSQIIDAAKHETSVRRFLTRLGDDSALSELRGRLYYTPPSDGEREESEITHDHTGEPLDTLAAKRAVLKDRDPEGGVYVGELRRASKYRHPQDGRFTKTLLSCGVCDWIGRKRALAMPYWDRYDEGVFVGGRFGGSPMHVDQVLWSNVGKTFAGYKLLVIWPYGAASQPLFDEHSYTLFVQPLSPSEVATLERAACVALLGPGDVVIFSGGNAHMALSVSNALSITAYESFVNLHEANLRAFLDSGTPAQYRQCRTRQPTLDEIKLDVAASLNDLAGALEEDDLGDPEIEEAAPAALELLRTDALIAEKVLPLRSKRRRPS</sequence>
<evidence type="ECO:0008006" key="3">
    <source>
        <dbReference type="Google" id="ProtNLM"/>
    </source>
</evidence>
<accession>A0A0M0JXN9</accession>
<gene>
    <name evidence="1" type="ORF">Ctob_007147</name>
</gene>
<evidence type="ECO:0000313" key="2">
    <source>
        <dbReference type="Proteomes" id="UP000037460"/>
    </source>
</evidence>